<gene>
    <name evidence="4" type="ORF">C7C56_002440</name>
</gene>
<evidence type="ECO:0000313" key="4">
    <source>
        <dbReference type="EMBL" id="PWF55308.1"/>
    </source>
</evidence>
<dbReference type="InterPro" id="IPR001096">
    <property type="entry name" value="Peptidase_C13"/>
</dbReference>
<dbReference type="SMART" id="SM00698">
    <property type="entry name" value="MORN"/>
    <property type="match status" value="10"/>
</dbReference>
<dbReference type="Gene3D" id="2.20.110.10">
    <property type="entry name" value="Histone H3 K4-specific methyltransferase SET7/9 N-terminal domain"/>
    <property type="match status" value="4"/>
</dbReference>
<evidence type="ECO:0000256" key="2">
    <source>
        <dbReference type="SAM" id="MobiDB-lite"/>
    </source>
</evidence>
<dbReference type="InterPro" id="IPR003409">
    <property type="entry name" value="MORN"/>
</dbReference>
<feature type="region of interest" description="Disordered" evidence="2">
    <location>
        <begin position="574"/>
        <end position="619"/>
    </location>
</feature>
<keyword evidence="3" id="KW-0732">Signal</keyword>
<feature type="signal peptide" evidence="3">
    <location>
        <begin position="1"/>
        <end position="33"/>
    </location>
</feature>
<dbReference type="Gene3D" id="3.40.50.1460">
    <property type="match status" value="1"/>
</dbReference>
<dbReference type="GO" id="GO:0008233">
    <property type="term" value="F:peptidase activity"/>
    <property type="evidence" value="ECO:0007669"/>
    <property type="project" value="InterPro"/>
</dbReference>
<proteinExistence type="predicted"/>
<dbReference type="GO" id="GO:0006508">
    <property type="term" value="P:proteolysis"/>
    <property type="evidence" value="ECO:0007669"/>
    <property type="project" value="InterPro"/>
</dbReference>
<dbReference type="RefSeq" id="WP_106755914.1">
    <property type="nucleotide sequence ID" value="NZ_PXWF02000034.1"/>
</dbReference>
<feature type="chain" id="PRO_5015489295" evidence="3">
    <location>
        <begin position="34"/>
        <end position="638"/>
    </location>
</feature>
<dbReference type="EMBL" id="PXWF02000034">
    <property type="protein sequence ID" value="PWF55308.1"/>
    <property type="molecule type" value="Genomic_DNA"/>
</dbReference>
<dbReference type="PANTHER" id="PTHR23084:SF263">
    <property type="entry name" value="MORN REPEAT-CONTAINING PROTEIN 1"/>
    <property type="match status" value="1"/>
</dbReference>
<sequence length="638" mass="67757">MTHRLALPRAASAARTLLAGAAALALLAGPAAGARPDAVLPDGATYHGQLRDGRLHGKGRLAWANGAWYEGAFERGLFEGAGQHRTSAGALYRGSFRRGLMDGPGRLAGADGAVYVGQFARNEFNGVGRKTVPGRGVYAGQFRDGQYHGLGQWSGADERYAGQFRRGRPHGKGVMRYNAGGMFAGEFADGVFHGGGRYEKADGQTFVGQFVRGAFTGQGEYRGVDGMRHTGLFVDWTPHGRGKLVDGRGDSYEGLFEQGEPGGRMRYAGRDGSVYTGAIKYGKFDGHGVLRWPNGDRYTGNFEFGLPEGEGVMRYAKARADGSTERKGLWRNGEPADPGDQDRAGAAVETAIYTQRALLDKALAALLPERPGAIDMYLMAVGGDGAQEVFRRETDFVRAQFERDYGTAGRSLVLVNSRNTLATAPLATVAGIGEGLAALGARMDRDNDILFLFLTSHGSPGHELALQPPGVAVRQLAAAELGRQLRESGIRWKVVLVSACYAGGFIDHLKDEHTLVITAARRDRTSFGCADQNDFTYFGRAFFKEALPHSASFTEAFEKARALVRKWEADDAMGDRGGGGGVGGGGDGNKGKGGGKGGGKVARGAPAKVEHSEPQMHQGALVGKQLAAWRAQLAAGAK</sequence>
<dbReference type="Pfam" id="PF01650">
    <property type="entry name" value="Peptidase_C13"/>
    <property type="match status" value="1"/>
</dbReference>
<reference evidence="4 5" key="1">
    <citation type="submission" date="2018-04" db="EMBL/GenBank/DDBJ databases">
        <title>Massilia violaceinigra sp. nov., a novel purple-pigmented bacterium isolated from Tianshan glacier, Xinjiang, China.</title>
        <authorList>
            <person name="Wang H."/>
        </authorList>
    </citation>
    <scope>NUCLEOTIDE SEQUENCE [LARGE SCALE GENOMIC DNA]</scope>
    <source>
        <strain evidence="4 5">B448-2</strain>
    </source>
</reference>
<dbReference type="OrthoDB" id="345222at2"/>
<evidence type="ECO:0000313" key="5">
    <source>
        <dbReference type="Proteomes" id="UP000241421"/>
    </source>
</evidence>
<dbReference type="PANTHER" id="PTHR23084">
    <property type="entry name" value="PHOSPHATIDYLINOSITOL-4-PHOSPHATE 5-KINASE RELATED"/>
    <property type="match status" value="1"/>
</dbReference>
<dbReference type="SUPFAM" id="SSF82185">
    <property type="entry name" value="Histone H3 K4-specific methyltransferase SET7/9 N-terminal domain"/>
    <property type="match status" value="2"/>
</dbReference>
<evidence type="ECO:0000256" key="3">
    <source>
        <dbReference type="SAM" id="SignalP"/>
    </source>
</evidence>
<dbReference type="Pfam" id="PF02493">
    <property type="entry name" value="MORN"/>
    <property type="match status" value="10"/>
</dbReference>
<evidence type="ECO:0000256" key="1">
    <source>
        <dbReference type="ARBA" id="ARBA00022737"/>
    </source>
</evidence>
<keyword evidence="5" id="KW-1185">Reference proteome</keyword>
<protein>
    <submittedName>
        <fullName evidence="4">Peptidase C13</fullName>
    </submittedName>
</protein>
<dbReference type="AlphaFoldDB" id="A0A2U2I6C0"/>
<dbReference type="Proteomes" id="UP000241421">
    <property type="component" value="Unassembled WGS sequence"/>
</dbReference>
<name>A0A2U2I6C0_9BURK</name>
<feature type="compositionally biased region" description="Gly residues" evidence="2">
    <location>
        <begin position="575"/>
        <end position="601"/>
    </location>
</feature>
<organism evidence="4 5">
    <name type="scientific">Massilia glaciei</name>
    <dbReference type="NCBI Taxonomy" id="1524097"/>
    <lineage>
        <taxon>Bacteria</taxon>
        <taxon>Pseudomonadati</taxon>
        <taxon>Pseudomonadota</taxon>
        <taxon>Betaproteobacteria</taxon>
        <taxon>Burkholderiales</taxon>
        <taxon>Oxalobacteraceae</taxon>
        <taxon>Telluria group</taxon>
        <taxon>Massilia</taxon>
    </lineage>
</organism>
<accession>A0A2U2I6C0</accession>
<comment type="caution">
    <text evidence="4">The sequence shown here is derived from an EMBL/GenBank/DDBJ whole genome shotgun (WGS) entry which is preliminary data.</text>
</comment>
<keyword evidence="1" id="KW-0677">Repeat</keyword>